<dbReference type="AlphaFoldDB" id="A0A6C0E087"/>
<accession>A0A6C0E087</accession>
<organism evidence="2">
    <name type="scientific">viral metagenome</name>
    <dbReference type="NCBI Taxonomy" id="1070528"/>
    <lineage>
        <taxon>unclassified sequences</taxon>
        <taxon>metagenomes</taxon>
        <taxon>organismal metagenomes</taxon>
    </lineage>
</organism>
<evidence type="ECO:0000259" key="1">
    <source>
        <dbReference type="Pfam" id="PF10544"/>
    </source>
</evidence>
<reference evidence="2" key="1">
    <citation type="journal article" date="2020" name="Nature">
        <title>Giant virus diversity and host interactions through global metagenomics.</title>
        <authorList>
            <person name="Schulz F."/>
            <person name="Roux S."/>
            <person name="Paez-Espino D."/>
            <person name="Jungbluth S."/>
            <person name="Walsh D.A."/>
            <person name="Denef V.J."/>
            <person name="McMahon K.D."/>
            <person name="Konstantinidis K.T."/>
            <person name="Eloe-Fadrosh E.A."/>
            <person name="Kyrpides N.C."/>
            <person name="Woyke T."/>
        </authorList>
    </citation>
    <scope>NUCLEOTIDE SEQUENCE</scope>
    <source>
        <strain evidence="2">GVMAG-M-3300023179-103</strain>
    </source>
</reference>
<name>A0A6C0E087_9ZZZZ</name>
<sequence length="283" mass="33237">MNTNLEDFIIKRSNIPKNFLKDFFNLGGDTYGDTYKNIDFDDVVKWLDVIKNNLKRILKENFKIIDDYTEEKILIKNKKRGANYVSKIMLTPDCFKELCMLSKTDKAKGVRKYYIVAEGLLRDHYEQIINDLNEELGLVKNNMKKPINVVGGHIYILKAMNTSQKDMYKLGNSDDMKKRLRVYNTGNANNIEPLFVMKVNDIDMVEGCIKNLAKKYQYRKNKEVYNIDFTFLQKLCIKCKNFIKQFEKEFIKDKKNTKSKLKAIKNNDGGAKTKFYMIIDKND</sequence>
<proteinExistence type="predicted"/>
<feature type="domain" description="Bacteriophage T5 Orf172 DNA-binding" evidence="1">
    <location>
        <begin position="152"/>
        <end position="234"/>
    </location>
</feature>
<protein>
    <recommendedName>
        <fullName evidence="1">Bacteriophage T5 Orf172 DNA-binding domain-containing protein</fullName>
    </recommendedName>
</protein>
<dbReference type="Pfam" id="PF10544">
    <property type="entry name" value="T5orf172"/>
    <property type="match status" value="1"/>
</dbReference>
<evidence type="ECO:0000313" key="2">
    <source>
        <dbReference type="EMBL" id="QHT21699.1"/>
    </source>
</evidence>
<dbReference type="EMBL" id="MN739696">
    <property type="protein sequence ID" value="QHT21699.1"/>
    <property type="molecule type" value="Genomic_DNA"/>
</dbReference>
<dbReference type="InterPro" id="IPR018306">
    <property type="entry name" value="Phage_T5_Orf172_DNA-bd"/>
</dbReference>